<dbReference type="CDD" id="cd03263">
    <property type="entry name" value="ABC_subfamily_A"/>
    <property type="match status" value="1"/>
</dbReference>
<dbReference type="InterPro" id="IPR003439">
    <property type="entry name" value="ABC_transporter-like_ATP-bd"/>
</dbReference>
<evidence type="ECO:0000256" key="3">
    <source>
        <dbReference type="ARBA" id="ARBA00022448"/>
    </source>
</evidence>
<dbReference type="PROSITE" id="PS50893">
    <property type="entry name" value="ABC_TRANSPORTER_2"/>
    <property type="match status" value="1"/>
</dbReference>
<dbReference type="PANTHER" id="PTHR19229:SF36">
    <property type="entry name" value="ATP-BINDING CASSETTE SUB-FAMILY A MEMBER 2"/>
    <property type="match status" value="1"/>
</dbReference>
<keyword evidence="7" id="KW-0067">ATP-binding</keyword>
<keyword evidence="8 10" id="KW-1133">Transmembrane helix</keyword>
<evidence type="ECO:0000256" key="7">
    <source>
        <dbReference type="ARBA" id="ARBA00022840"/>
    </source>
</evidence>
<evidence type="ECO:0000256" key="1">
    <source>
        <dbReference type="ARBA" id="ARBA00004141"/>
    </source>
</evidence>
<dbReference type="GO" id="GO:0016020">
    <property type="term" value="C:membrane"/>
    <property type="evidence" value="ECO:0007669"/>
    <property type="project" value="UniProtKB-SubCell"/>
</dbReference>
<feature type="transmembrane region" description="Helical" evidence="10">
    <location>
        <begin position="351"/>
        <end position="369"/>
    </location>
</feature>
<evidence type="ECO:0000256" key="4">
    <source>
        <dbReference type="ARBA" id="ARBA00022692"/>
    </source>
</evidence>
<dbReference type="InterPro" id="IPR027417">
    <property type="entry name" value="P-loop_NTPase"/>
</dbReference>
<dbReference type="GO" id="GO:0005319">
    <property type="term" value="F:lipid transporter activity"/>
    <property type="evidence" value="ECO:0007669"/>
    <property type="project" value="TreeGrafter"/>
</dbReference>
<dbReference type="PROSITE" id="PS00211">
    <property type="entry name" value="ABC_TRANSPORTER_1"/>
    <property type="match status" value="1"/>
</dbReference>
<dbReference type="InterPro" id="IPR026082">
    <property type="entry name" value="ABCA"/>
</dbReference>
<dbReference type="SMART" id="SM00382">
    <property type="entry name" value="AAA"/>
    <property type="match status" value="1"/>
</dbReference>
<organism evidence="12">
    <name type="scientific">Hexamita inflata</name>
    <dbReference type="NCBI Taxonomy" id="28002"/>
    <lineage>
        <taxon>Eukaryota</taxon>
        <taxon>Metamonada</taxon>
        <taxon>Diplomonadida</taxon>
        <taxon>Hexamitidae</taxon>
        <taxon>Hexamitinae</taxon>
        <taxon>Hexamita</taxon>
    </lineage>
</organism>
<evidence type="ECO:0000259" key="11">
    <source>
        <dbReference type="PROSITE" id="PS50893"/>
    </source>
</evidence>
<feature type="transmembrane region" description="Helical" evidence="10">
    <location>
        <begin position="285"/>
        <end position="315"/>
    </location>
</feature>
<evidence type="ECO:0000313" key="13">
    <source>
        <dbReference type="EMBL" id="CAL6084181.1"/>
    </source>
</evidence>
<feature type="transmembrane region" description="Helical" evidence="10">
    <location>
        <begin position="448"/>
        <end position="469"/>
    </location>
</feature>
<keyword evidence="14" id="KW-1185">Reference proteome</keyword>
<evidence type="ECO:0000256" key="2">
    <source>
        <dbReference type="ARBA" id="ARBA00008869"/>
    </source>
</evidence>
<protein>
    <submittedName>
        <fullName evidence="12">ABC transporter family protein</fullName>
    </submittedName>
    <submittedName>
        <fullName evidence="13">ABC_transporter family protein</fullName>
    </submittedName>
</protein>
<keyword evidence="5" id="KW-0677">Repeat</keyword>
<dbReference type="EMBL" id="CAXDID020000377">
    <property type="protein sequence ID" value="CAL6084181.1"/>
    <property type="molecule type" value="Genomic_DNA"/>
</dbReference>
<evidence type="ECO:0000256" key="6">
    <source>
        <dbReference type="ARBA" id="ARBA00022741"/>
    </source>
</evidence>
<reference evidence="13 14" key="2">
    <citation type="submission" date="2024-07" db="EMBL/GenBank/DDBJ databases">
        <authorList>
            <person name="Akdeniz Z."/>
        </authorList>
    </citation>
    <scope>NUCLEOTIDE SEQUENCE [LARGE SCALE GENOMIC DNA]</scope>
</reference>
<keyword evidence="9 10" id="KW-0472">Membrane</keyword>
<dbReference type="EMBL" id="CATOUU010001166">
    <property type="protein sequence ID" value="CAI9975246.1"/>
    <property type="molecule type" value="Genomic_DNA"/>
</dbReference>
<evidence type="ECO:0000256" key="8">
    <source>
        <dbReference type="ARBA" id="ARBA00022989"/>
    </source>
</evidence>
<comment type="subcellular location">
    <subcellularLocation>
        <location evidence="1">Membrane</location>
        <topology evidence="1">Multi-pass membrane protein</topology>
    </subcellularLocation>
</comment>
<dbReference type="PANTHER" id="PTHR19229">
    <property type="entry name" value="ATP-BINDING CASSETTE TRANSPORTER SUBFAMILY A ABCA"/>
    <property type="match status" value="1"/>
</dbReference>
<dbReference type="InterPro" id="IPR017871">
    <property type="entry name" value="ABC_transporter-like_CS"/>
</dbReference>
<gene>
    <name evidence="13" type="ORF">HINF_LOCUS62078</name>
    <name evidence="12" type="ORF">HINF_LOCUS62891</name>
</gene>
<dbReference type="InterPro" id="IPR003593">
    <property type="entry name" value="AAA+_ATPase"/>
</dbReference>
<dbReference type="SUPFAM" id="SSF52540">
    <property type="entry name" value="P-loop containing nucleoside triphosphate hydrolases"/>
    <property type="match status" value="1"/>
</dbReference>
<dbReference type="Pfam" id="PF00005">
    <property type="entry name" value="ABC_tran"/>
    <property type="match status" value="1"/>
</dbReference>
<dbReference type="InterPro" id="IPR013525">
    <property type="entry name" value="ABC2_TM"/>
</dbReference>
<reference evidence="12" key="1">
    <citation type="submission" date="2023-06" db="EMBL/GenBank/DDBJ databases">
        <authorList>
            <person name="Kurt Z."/>
        </authorList>
    </citation>
    <scope>NUCLEOTIDE SEQUENCE</scope>
</reference>
<dbReference type="Proteomes" id="UP001642409">
    <property type="component" value="Unassembled WGS sequence"/>
</dbReference>
<proteinExistence type="inferred from homology"/>
<dbReference type="Gene3D" id="3.40.50.300">
    <property type="entry name" value="P-loop containing nucleotide triphosphate hydrolases"/>
    <property type="match status" value="1"/>
</dbReference>
<sequence length="926" mass="104527">MDGHEDVEVQHNKQTTAAQLWRQFKTMLRKDFIVTVRHPVLLVLELLVPAILFLTICDNRFTQPKMNTNYQPQDYSKFDLTKRSIAYYPSASQPMVNWIKCLETMYTDPANPASVPTSDQIVGFADETEFKNFVLKNCSDCFHASFSFFETDPAQLMFNYTWRIDSQYIGDQEKGKDADRLYDFIIAENMAEYATTAYLAKHPQVKVVKNQQIDKVTMEVQLRKFPDVVYFDPYGIYNKMGSGAPVVLGISCIFSFFAFTYQIVSDKQMKLRQSLHTVGLRDTSFWASLFVVAVVLAALQSIIICLCGLISGYVYFKYSPFLLNFFIIWLTFLASHTFAFLFGAIISQVKVLSFVIFAFLIGYFLLGSFCTNHPSIYPAFGSPSAWQVFFLTHSAQALYLISQKAIPFIDKYYPSQAHKFTWSDSSHFTGICDDYSCNPNGYDCGHTVAFCVCMLLVLCFVHLILAAYIDLVTPAAHGARLKLFEPFTPEFWGWMKQAPPPPSHVPGYQQRPALSDWDTDVKMESYKVLSPVNTYEFAQVKDAAVIIYDLNVKFKGMFSNKVKHAVNSLSLSIPRNSVLGLLGANGAGKTTTLSVITSQLRPTSGYIQVNGLSCAHQRRQVAEMLGYAPQFDILWPDLSPAEHIRIFADLRGLSYEEEVASIKNARWAAQRAGLAPLDEEDEEETGTETVETETAALQKRMTKKEALAKLIKMRLQDVALDQSLNTVSRQLSGGMRRRLTLCLALVGNPPVLLLDEISTGLDPISRRKIWDVILRSKTDRSVLLTTHSMEEADTLSDRLAIMAYGVLRCIGSSSRLKRKYGMGYRIDIQCAFDPILGTSDVLKVRDELVLPYIKDALLVGRTGGHLTLAVPRSVGIENLQTFLQMLEKRTDIIKSWGVRQTTLEEVFLAISRHAEKLEHLKQVMSD</sequence>
<name>A0AA86RIY3_9EUKA</name>
<dbReference type="AlphaFoldDB" id="A0AA86RIY3"/>
<feature type="transmembrane region" description="Helical" evidence="10">
    <location>
        <begin position="32"/>
        <end position="56"/>
    </location>
</feature>
<comment type="caution">
    <text evidence="12">The sequence shown here is derived from an EMBL/GenBank/DDBJ whole genome shotgun (WGS) entry which is preliminary data.</text>
</comment>
<dbReference type="GO" id="GO:0016887">
    <property type="term" value="F:ATP hydrolysis activity"/>
    <property type="evidence" value="ECO:0007669"/>
    <property type="project" value="InterPro"/>
</dbReference>
<comment type="similarity">
    <text evidence="2">Belongs to the ABC transporter superfamily. ABCA family.</text>
</comment>
<evidence type="ECO:0000313" key="14">
    <source>
        <dbReference type="Proteomes" id="UP001642409"/>
    </source>
</evidence>
<evidence type="ECO:0000256" key="5">
    <source>
        <dbReference type="ARBA" id="ARBA00022737"/>
    </source>
</evidence>
<feature type="transmembrane region" description="Helical" evidence="10">
    <location>
        <begin position="246"/>
        <end position="264"/>
    </location>
</feature>
<evidence type="ECO:0000313" key="12">
    <source>
        <dbReference type="EMBL" id="CAI9975246.1"/>
    </source>
</evidence>
<dbReference type="GO" id="GO:0140359">
    <property type="term" value="F:ABC-type transporter activity"/>
    <property type="evidence" value="ECO:0007669"/>
    <property type="project" value="InterPro"/>
</dbReference>
<feature type="transmembrane region" description="Helical" evidence="10">
    <location>
        <begin position="321"/>
        <end position="344"/>
    </location>
</feature>
<keyword evidence="3" id="KW-0813">Transport</keyword>
<keyword evidence="6" id="KW-0547">Nucleotide-binding</keyword>
<dbReference type="Pfam" id="PF12698">
    <property type="entry name" value="ABC2_membrane_3"/>
    <property type="match status" value="1"/>
</dbReference>
<keyword evidence="4 10" id="KW-0812">Transmembrane</keyword>
<evidence type="ECO:0000256" key="9">
    <source>
        <dbReference type="ARBA" id="ARBA00023136"/>
    </source>
</evidence>
<evidence type="ECO:0000256" key="10">
    <source>
        <dbReference type="SAM" id="Phobius"/>
    </source>
</evidence>
<accession>A0AA86RIY3</accession>
<feature type="domain" description="ABC transporter" evidence="11">
    <location>
        <begin position="547"/>
        <end position="829"/>
    </location>
</feature>
<dbReference type="GO" id="GO:0005524">
    <property type="term" value="F:ATP binding"/>
    <property type="evidence" value="ECO:0007669"/>
    <property type="project" value="UniProtKB-KW"/>
</dbReference>